<accession>A0AAV4NN69</accession>
<dbReference type="Proteomes" id="UP001054945">
    <property type="component" value="Unassembled WGS sequence"/>
</dbReference>
<feature type="region of interest" description="Disordered" evidence="1">
    <location>
        <begin position="70"/>
        <end position="97"/>
    </location>
</feature>
<evidence type="ECO:0000256" key="1">
    <source>
        <dbReference type="SAM" id="MobiDB-lite"/>
    </source>
</evidence>
<comment type="caution">
    <text evidence="2">The sequence shown here is derived from an EMBL/GenBank/DDBJ whole genome shotgun (WGS) entry which is preliminary data.</text>
</comment>
<dbReference type="EMBL" id="BPLR01021120">
    <property type="protein sequence ID" value="GIX86221.1"/>
    <property type="molecule type" value="Genomic_DNA"/>
</dbReference>
<proteinExistence type="predicted"/>
<evidence type="ECO:0000313" key="3">
    <source>
        <dbReference type="Proteomes" id="UP001054945"/>
    </source>
</evidence>
<gene>
    <name evidence="2" type="ORF">CEXT_150961</name>
</gene>
<dbReference type="AlphaFoldDB" id="A0AAV4NN69"/>
<organism evidence="2 3">
    <name type="scientific">Caerostris extrusa</name>
    <name type="common">Bark spider</name>
    <name type="synonym">Caerostris bankana</name>
    <dbReference type="NCBI Taxonomy" id="172846"/>
    <lineage>
        <taxon>Eukaryota</taxon>
        <taxon>Metazoa</taxon>
        <taxon>Ecdysozoa</taxon>
        <taxon>Arthropoda</taxon>
        <taxon>Chelicerata</taxon>
        <taxon>Arachnida</taxon>
        <taxon>Araneae</taxon>
        <taxon>Araneomorphae</taxon>
        <taxon>Entelegynae</taxon>
        <taxon>Araneoidea</taxon>
        <taxon>Araneidae</taxon>
        <taxon>Caerostris</taxon>
    </lineage>
</organism>
<protein>
    <submittedName>
        <fullName evidence="2">Uncharacterized protein</fullName>
    </submittedName>
</protein>
<keyword evidence="3" id="KW-1185">Reference proteome</keyword>
<sequence length="97" mass="10852">MGVHKNSESAPLYGSKKPSKRNESAVSSAEKCRTLCANKNRIHRGYNRKSEAMPEIKRLPGTCKFRVSQFEKSSDKPFRLARQGSPRGVAPHVSLPR</sequence>
<reference evidence="2 3" key="1">
    <citation type="submission" date="2021-06" db="EMBL/GenBank/DDBJ databases">
        <title>Caerostris extrusa draft genome.</title>
        <authorList>
            <person name="Kono N."/>
            <person name="Arakawa K."/>
        </authorList>
    </citation>
    <scope>NUCLEOTIDE SEQUENCE [LARGE SCALE GENOMIC DNA]</scope>
</reference>
<evidence type="ECO:0000313" key="2">
    <source>
        <dbReference type="EMBL" id="GIX86221.1"/>
    </source>
</evidence>
<feature type="region of interest" description="Disordered" evidence="1">
    <location>
        <begin position="1"/>
        <end position="30"/>
    </location>
</feature>
<name>A0AAV4NN69_CAEEX</name>